<evidence type="ECO:0000256" key="2">
    <source>
        <dbReference type="ARBA" id="ARBA00035112"/>
    </source>
</evidence>
<dbReference type="InterPro" id="IPR021765">
    <property type="entry name" value="UstYa-like"/>
</dbReference>
<dbReference type="AlphaFoldDB" id="A0A8H5ZZF1"/>
<proteinExistence type="inferred from homology"/>
<comment type="caution">
    <text evidence="4">The sequence shown here is derived from an EMBL/GenBank/DDBJ whole genome shotgun (WGS) entry which is preliminary data.</text>
</comment>
<gene>
    <name evidence="4" type="ORF">ETB97_002375</name>
</gene>
<evidence type="ECO:0000256" key="3">
    <source>
        <dbReference type="SAM" id="Phobius"/>
    </source>
</evidence>
<sequence length="291" mass="33305">MAQRAFLSINNLSHSLPADSTRFTMATSHYQKLKGDADGGGFHGEEHSAQSQPKRRTWDWRSLLVGVALGFALGFLTSWITSIEPKDICTRKMSTWSPALSIYDDQLSIQRFNGALRDPNNYRGPPSPEIDEAWDELVYPAGGLVRLSKDQLDRINASEYAAEYTPEMGGGYIAGIEVFHQLHCVNMLRKATNMDYYLPKIEEWKDRKTLRYHLDHCIDMLRQKLMCDPDVGMVTYVWAKGWKQAFPDFNTVHKCRDYSKVLEWARANYVHGRNVADIERAPGALERETRP</sequence>
<accession>A0A8H5ZZF1</accession>
<keyword evidence="3" id="KW-0472">Membrane</keyword>
<keyword evidence="5" id="KW-1185">Reference proteome</keyword>
<protein>
    <recommendedName>
        <fullName evidence="6">Tat pathway signal sequence</fullName>
    </recommendedName>
</protein>
<keyword evidence="3" id="KW-0812">Transmembrane</keyword>
<dbReference type="EMBL" id="SPNV01000151">
    <property type="protein sequence ID" value="KAF5859823.1"/>
    <property type="molecule type" value="Genomic_DNA"/>
</dbReference>
<dbReference type="PANTHER" id="PTHR33365">
    <property type="entry name" value="YALI0B05434P"/>
    <property type="match status" value="1"/>
</dbReference>
<evidence type="ECO:0000256" key="1">
    <source>
        <dbReference type="ARBA" id="ARBA00004685"/>
    </source>
</evidence>
<keyword evidence="3" id="KW-1133">Transmembrane helix</keyword>
<dbReference type="Proteomes" id="UP000541154">
    <property type="component" value="Unassembled WGS sequence"/>
</dbReference>
<dbReference type="PANTHER" id="PTHR33365:SF4">
    <property type="entry name" value="CYCLOCHLOROTINE BIOSYNTHESIS PROTEIN O"/>
    <property type="match status" value="1"/>
</dbReference>
<comment type="similarity">
    <text evidence="2">Belongs to the ustYa family.</text>
</comment>
<comment type="pathway">
    <text evidence="1">Mycotoxin biosynthesis.</text>
</comment>
<name>A0A8H5ZZF1_PETAA</name>
<organism evidence="4 5">
    <name type="scientific">Petromyces alliaceus</name>
    <name type="common">Aspergillus alliaceus</name>
    <dbReference type="NCBI Taxonomy" id="209559"/>
    <lineage>
        <taxon>Eukaryota</taxon>
        <taxon>Fungi</taxon>
        <taxon>Dikarya</taxon>
        <taxon>Ascomycota</taxon>
        <taxon>Pezizomycotina</taxon>
        <taxon>Eurotiomycetes</taxon>
        <taxon>Eurotiomycetidae</taxon>
        <taxon>Eurotiales</taxon>
        <taxon>Aspergillaceae</taxon>
        <taxon>Aspergillus</taxon>
        <taxon>Aspergillus subgen. Circumdati</taxon>
    </lineage>
</organism>
<evidence type="ECO:0000313" key="4">
    <source>
        <dbReference type="EMBL" id="KAF5859823.1"/>
    </source>
</evidence>
<evidence type="ECO:0008006" key="6">
    <source>
        <dbReference type="Google" id="ProtNLM"/>
    </source>
</evidence>
<dbReference type="Pfam" id="PF11807">
    <property type="entry name" value="UstYa"/>
    <property type="match status" value="1"/>
</dbReference>
<dbReference type="GO" id="GO:0043386">
    <property type="term" value="P:mycotoxin biosynthetic process"/>
    <property type="evidence" value="ECO:0007669"/>
    <property type="project" value="InterPro"/>
</dbReference>
<evidence type="ECO:0000313" key="5">
    <source>
        <dbReference type="Proteomes" id="UP000541154"/>
    </source>
</evidence>
<reference evidence="4 5" key="1">
    <citation type="submission" date="2019-04" db="EMBL/GenBank/DDBJ databases">
        <title>Aspergillus burnettii sp. nov., novel species from soil in southeast Queensland.</title>
        <authorList>
            <person name="Gilchrist C.L.M."/>
            <person name="Pitt J.I."/>
            <person name="Lange L."/>
            <person name="Lacey H.J."/>
            <person name="Vuong D."/>
            <person name="Midgley D.J."/>
            <person name="Greenfield P."/>
            <person name="Bradbury M."/>
            <person name="Lacey E."/>
            <person name="Busk P.K."/>
            <person name="Pilgaard B."/>
            <person name="Chooi Y.H."/>
            <person name="Piggott A.M."/>
        </authorList>
    </citation>
    <scope>NUCLEOTIDE SEQUENCE [LARGE SCALE GENOMIC DNA]</scope>
    <source>
        <strain evidence="4 5">FRR 5400</strain>
    </source>
</reference>
<feature type="transmembrane region" description="Helical" evidence="3">
    <location>
        <begin position="63"/>
        <end position="81"/>
    </location>
</feature>